<evidence type="ECO:0000313" key="1">
    <source>
        <dbReference type="EMBL" id="KAI0038442.1"/>
    </source>
</evidence>
<proteinExistence type="predicted"/>
<reference evidence="1" key="2">
    <citation type="journal article" date="2022" name="New Phytol.">
        <title>Evolutionary transition to the ectomycorrhizal habit in the genomes of a hyperdiverse lineage of mushroom-forming fungi.</title>
        <authorList>
            <person name="Looney B."/>
            <person name="Miyauchi S."/>
            <person name="Morin E."/>
            <person name="Drula E."/>
            <person name="Courty P.E."/>
            <person name="Kohler A."/>
            <person name="Kuo A."/>
            <person name="LaButti K."/>
            <person name="Pangilinan J."/>
            <person name="Lipzen A."/>
            <person name="Riley R."/>
            <person name="Andreopoulos W."/>
            <person name="He G."/>
            <person name="Johnson J."/>
            <person name="Nolan M."/>
            <person name="Tritt A."/>
            <person name="Barry K.W."/>
            <person name="Grigoriev I.V."/>
            <person name="Nagy L.G."/>
            <person name="Hibbett D."/>
            <person name="Henrissat B."/>
            <person name="Matheny P.B."/>
            <person name="Labbe J."/>
            <person name="Martin F.M."/>
        </authorList>
    </citation>
    <scope>NUCLEOTIDE SEQUENCE</scope>
    <source>
        <strain evidence="1">FP105234-sp</strain>
    </source>
</reference>
<organism evidence="1 2">
    <name type="scientific">Auriscalpium vulgare</name>
    <dbReference type="NCBI Taxonomy" id="40419"/>
    <lineage>
        <taxon>Eukaryota</taxon>
        <taxon>Fungi</taxon>
        <taxon>Dikarya</taxon>
        <taxon>Basidiomycota</taxon>
        <taxon>Agaricomycotina</taxon>
        <taxon>Agaricomycetes</taxon>
        <taxon>Russulales</taxon>
        <taxon>Auriscalpiaceae</taxon>
        <taxon>Auriscalpium</taxon>
    </lineage>
</organism>
<comment type="caution">
    <text evidence="1">The sequence shown here is derived from an EMBL/GenBank/DDBJ whole genome shotgun (WGS) entry which is preliminary data.</text>
</comment>
<evidence type="ECO:0000313" key="2">
    <source>
        <dbReference type="Proteomes" id="UP000814033"/>
    </source>
</evidence>
<gene>
    <name evidence="1" type="ORF">FA95DRAFT_1220948</name>
</gene>
<reference evidence="1" key="1">
    <citation type="submission" date="2021-02" db="EMBL/GenBank/DDBJ databases">
        <authorList>
            <consortium name="DOE Joint Genome Institute"/>
            <person name="Ahrendt S."/>
            <person name="Looney B.P."/>
            <person name="Miyauchi S."/>
            <person name="Morin E."/>
            <person name="Drula E."/>
            <person name="Courty P.E."/>
            <person name="Chicoki N."/>
            <person name="Fauchery L."/>
            <person name="Kohler A."/>
            <person name="Kuo A."/>
            <person name="Labutti K."/>
            <person name="Pangilinan J."/>
            <person name="Lipzen A."/>
            <person name="Riley R."/>
            <person name="Andreopoulos W."/>
            <person name="He G."/>
            <person name="Johnson J."/>
            <person name="Barry K.W."/>
            <person name="Grigoriev I.V."/>
            <person name="Nagy L."/>
            <person name="Hibbett D."/>
            <person name="Henrissat B."/>
            <person name="Matheny P.B."/>
            <person name="Labbe J."/>
            <person name="Martin F."/>
        </authorList>
    </citation>
    <scope>NUCLEOTIDE SEQUENCE</scope>
    <source>
        <strain evidence="1">FP105234-sp</strain>
    </source>
</reference>
<accession>A0ACB8R3J6</accession>
<protein>
    <submittedName>
        <fullName evidence="1">Uncharacterized protein</fullName>
    </submittedName>
</protein>
<dbReference type="Proteomes" id="UP000814033">
    <property type="component" value="Unassembled WGS sequence"/>
</dbReference>
<name>A0ACB8R3J6_9AGAM</name>
<sequence>MSTFTSPCSTYPRGELYSCLSSCPKAYRSSRSNNLRRHQRTCPLWLKTSENVEAKRRIALEVGTQTAKAKARRAREISNKREVRRRLSADPSTSSAVAPRQFSTPDRPAVETAPASPEAPSTAPARQQPPRRTVTAQHQSLILDWAAFEAVPTSPVASSTAPARHQPEEAAQGSGEQDVCPAHQLHGVDGQEANCLEDALEGNLHILLSAVAPYEPMASARAHAHTSSSPSRMSPELAQSSRRPLGCHHGPMASPRRTATHEISSPGPTTGPDLGEPGIAQNIPHPQTTPAAEHETTVVSSRESPDVEDSEFHDYRTKRLADTRSKKAKRPMEQQIPRPKGDFIKRGGQGRNIREAMGLNTGAMGLKIYSDIVVSGIHITRSTLPNDTYTEPQESAHELAVTARIDFSRTFSQQDGERVARFCRDVSLSIHLDRVISSLHLIEDGTETCYPAEVRGQLGYEGRTPEVCHLPAQQGEHEGQGEPTSSIERAT</sequence>
<keyword evidence="2" id="KW-1185">Reference proteome</keyword>
<dbReference type="EMBL" id="MU276501">
    <property type="protein sequence ID" value="KAI0038442.1"/>
    <property type="molecule type" value="Genomic_DNA"/>
</dbReference>